<protein>
    <submittedName>
        <fullName evidence="1">Uncharacterized protein</fullName>
    </submittedName>
</protein>
<reference evidence="2" key="1">
    <citation type="submission" date="2017-11" db="EMBL/GenBank/DDBJ databases">
        <title>The draft genome sequence of Chromatocurvus sp. F02.</title>
        <authorList>
            <person name="Du Z.-J."/>
            <person name="Chang Y.-Q."/>
        </authorList>
    </citation>
    <scope>NUCLEOTIDE SEQUENCE [LARGE SCALE GENOMIC DNA]</scope>
    <source>
        <strain evidence="2">F02</strain>
    </source>
</reference>
<keyword evidence="2" id="KW-1185">Reference proteome</keyword>
<sequence>MTDCFTLPELYAQNGYCFGFKFTNERPRHYLVEAIDFGFFFQDGKARMWQSAHPSLMLGKSGGKLVFLGSLCSLSSGDPLGRYVEVSNYNEQFWRPA</sequence>
<dbReference type="RefSeq" id="WP_101522275.1">
    <property type="nucleotide sequence ID" value="NZ_PKLZ01000011.1"/>
</dbReference>
<proteinExistence type="predicted"/>
<gene>
    <name evidence="1" type="ORF">CWI75_14730</name>
</gene>
<evidence type="ECO:0000313" key="1">
    <source>
        <dbReference type="EMBL" id="PLW81711.1"/>
    </source>
</evidence>
<accession>A0A2N5XZY6</accession>
<organism evidence="1 2">
    <name type="scientific">Kineobactrum sediminis</name>
    <dbReference type="NCBI Taxonomy" id="1905677"/>
    <lineage>
        <taxon>Bacteria</taxon>
        <taxon>Pseudomonadati</taxon>
        <taxon>Pseudomonadota</taxon>
        <taxon>Gammaproteobacteria</taxon>
        <taxon>Cellvibrionales</taxon>
        <taxon>Halieaceae</taxon>
        <taxon>Kineobactrum</taxon>
    </lineage>
</organism>
<dbReference type="AlphaFoldDB" id="A0A2N5XZY6"/>
<evidence type="ECO:0000313" key="2">
    <source>
        <dbReference type="Proteomes" id="UP000234845"/>
    </source>
</evidence>
<dbReference type="EMBL" id="PKLZ01000011">
    <property type="protein sequence ID" value="PLW81711.1"/>
    <property type="molecule type" value="Genomic_DNA"/>
</dbReference>
<comment type="caution">
    <text evidence="1">The sequence shown here is derived from an EMBL/GenBank/DDBJ whole genome shotgun (WGS) entry which is preliminary data.</text>
</comment>
<dbReference type="Proteomes" id="UP000234845">
    <property type="component" value="Unassembled WGS sequence"/>
</dbReference>
<name>A0A2N5XZY6_9GAMM</name>